<reference evidence="2" key="1">
    <citation type="journal article" date="2020" name="Stud. Mycol.">
        <title>101 Dothideomycetes genomes: a test case for predicting lifestyles and emergence of pathogens.</title>
        <authorList>
            <person name="Haridas S."/>
            <person name="Albert R."/>
            <person name="Binder M."/>
            <person name="Bloem J."/>
            <person name="Labutti K."/>
            <person name="Salamov A."/>
            <person name="Andreopoulos B."/>
            <person name="Baker S."/>
            <person name="Barry K."/>
            <person name="Bills G."/>
            <person name="Bluhm B."/>
            <person name="Cannon C."/>
            <person name="Castanera R."/>
            <person name="Culley D."/>
            <person name="Daum C."/>
            <person name="Ezra D."/>
            <person name="Gonzalez J."/>
            <person name="Henrissat B."/>
            <person name="Kuo A."/>
            <person name="Liang C."/>
            <person name="Lipzen A."/>
            <person name="Lutzoni F."/>
            <person name="Magnuson J."/>
            <person name="Mondo S."/>
            <person name="Nolan M."/>
            <person name="Ohm R."/>
            <person name="Pangilinan J."/>
            <person name="Park H.-J."/>
            <person name="Ramirez L."/>
            <person name="Alfaro M."/>
            <person name="Sun H."/>
            <person name="Tritt A."/>
            <person name="Yoshinaga Y."/>
            <person name="Zwiers L.-H."/>
            <person name="Turgeon B."/>
            <person name="Goodwin S."/>
            <person name="Spatafora J."/>
            <person name="Crous P."/>
            <person name="Grigoriev I."/>
        </authorList>
    </citation>
    <scope>NUCLEOTIDE SEQUENCE</scope>
    <source>
        <strain evidence="2">SCOH1-5</strain>
    </source>
</reference>
<evidence type="ECO:0000256" key="1">
    <source>
        <dbReference type="SAM" id="MobiDB-lite"/>
    </source>
</evidence>
<dbReference type="Proteomes" id="UP000799539">
    <property type="component" value="Unassembled WGS sequence"/>
</dbReference>
<feature type="region of interest" description="Disordered" evidence="1">
    <location>
        <begin position="826"/>
        <end position="880"/>
    </location>
</feature>
<dbReference type="Pfam" id="PF00400">
    <property type="entry name" value="WD40"/>
    <property type="match status" value="2"/>
</dbReference>
<feature type="region of interest" description="Disordered" evidence="1">
    <location>
        <begin position="268"/>
        <end position="293"/>
    </location>
</feature>
<sequence length="1008" mass="108562">MSALYGSIRLTPSNSPFFRSPSPRSPTKPAKDEPCLHLHKSIGTTTISVSGFDSLANRSKFAYTAGAAAVVVTVDRDLNIAQGFFRAKPNANGGARETIGAWPSTPTPRPSSLLLKDGASPLGSASRDWSDSPTGRSTTAKDRIKSATSVALSRNGKWLAVGETGYRPRILIFSLKDDSSEAPTCILSEHSFGVHALSFSPDSRFLASLGTVNDGFLYVWNIEERTGIASLHASNKCTTFINDMTWMGNSIITAGLRFVKIWRPDDDVPSEARETSRHTLATPRPRYETRNSDYGNSILTPKHRVLAGKNSLLGELLDAAFVSVTAISDSKSLLCTESGEICLLDDRDKMQSLSLAVHTGSAISAARMDDRDMFHVYGANGQTSYLIPDLQRRAAGKVTKSPSGSPSRAAFPQNITIAAATLDNAIVTIDSSRSIRMSKRGDDVSTDSKSYRCLTAHQDAVLGVLPLESSVYSQAAFCTYSGKGAVHFWDAEGDKVSDIVQMPMEYSDASGNLNEMRTLEVLSDGSMLVSGDKFGALALVDLRTKKVKCHIRAHTAEVTALLAFERGGVEFLASASRDRTIQLFVCGSEVLDLVQTMDEHAGAVTGLLLSENGQYLMSCSADRSVVVREACVRTADDPRTVAFAMLRAITLKSAPTSMCLAGNPDSILVSSTDRLVAKYSTRTGTSGFSFKCADNENGEAVVLSKILFASSLNGNPTIVGVSSTDKSVRLYTDYGNLIARDWGHTEGITDATLITASTKSKARQGASPQIVTVAADSTIFIWHGAATTRSGTQMSHHSNGESTSTPTTLGPPLRKVLSHSEISKIRRERAAEVQDPPSPSQPPSPPKVRRKTSRISIAQTPRLEPGFRTTYDTSRRKTSTDSVCRTLRMYRKKLSNTASNDKATPDAFKELEKELRLTAKLLSEKHEGISLDDEAFTKILRRTSGKIQDRVGEKLKSRGSNGTSNSRNSDSGGSSTSPDAALPAVHEMRSFERSDTAPGTLESAKVVS</sequence>
<dbReference type="InterPro" id="IPR015943">
    <property type="entry name" value="WD40/YVTN_repeat-like_dom_sf"/>
</dbReference>
<dbReference type="InterPro" id="IPR052779">
    <property type="entry name" value="WDR62"/>
</dbReference>
<dbReference type="SUPFAM" id="SSF50998">
    <property type="entry name" value="Quinoprotein alcohol dehydrogenase-like"/>
    <property type="match status" value="2"/>
</dbReference>
<feature type="compositionally biased region" description="Basic and acidic residues" evidence="1">
    <location>
        <begin position="268"/>
        <end position="277"/>
    </location>
</feature>
<gene>
    <name evidence="2" type="ORF">CERZMDRAFT_122020</name>
</gene>
<feature type="compositionally biased region" description="Basic and acidic residues" evidence="1">
    <location>
        <begin position="947"/>
        <end position="956"/>
    </location>
</feature>
<dbReference type="EMBL" id="ML992685">
    <property type="protein sequence ID" value="KAF2209740.1"/>
    <property type="molecule type" value="Genomic_DNA"/>
</dbReference>
<feature type="compositionally biased region" description="Pro residues" evidence="1">
    <location>
        <begin position="836"/>
        <end position="846"/>
    </location>
</feature>
<feature type="region of interest" description="Disordered" evidence="1">
    <location>
        <begin position="95"/>
        <end position="141"/>
    </location>
</feature>
<dbReference type="SMART" id="SM00320">
    <property type="entry name" value="WD40"/>
    <property type="match status" value="7"/>
</dbReference>
<organism evidence="2 3">
    <name type="scientific">Cercospora zeae-maydis SCOH1-5</name>
    <dbReference type="NCBI Taxonomy" id="717836"/>
    <lineage>
        <taxon>Eukaryota</taxon>
        <taxon>Fungi</taxon>
        <taxon>Dikarya</taxon>
        <taxon>Ascomycota</taxon>
        <taxon>Pezizomycotina</taxon>
        <taxon>Dothideomycetes</taxon>
        <taxon>Dothideomycetidae</taxon>
        <taxon>Mycosphaerellales</taxon>
        <taxon>Mycosphaerellaceae</taxon>
        <taxon>Cercospora</taxon>
    </lineage>
</organism>
<dbReference type="AlphaFoldDB" id="A0A6A6F875"/>
<feature type="region of interest" description="Disordered" evidence="1">
    <location>
        <begin position="790"/>
        <end position="814"/>
    </location>
</feature>
<evidence type="ECO:0000313" key="2">
    <source>
        <dbReference type="EMBL" id="KAF2209740.1"/>
    </source>
</evidence>
<dbReference type="OrthoDB" id="6252103at2759"/>
<dbReference type="Gene3D" id="2.130.10.10">
    <property type="entry name" value="YVTN repeat-like/Quinoprotein amine dehydrogenase"/>
    <property type="match status" value="3"/>
</dbReference>
<feature type="compositionally biased region" description="Low complexity" evidence="1">
    <location>
        <begin position="958"/>
        <end position="977"/>
    </location>
</feature>
<name>A0A6A6F875_9PEZI</name>
<dbReference type="PANTHER" id="PTHR45589:SF1">
    <property type="entry name" value="WD REPEAT DOMAIN 62, ISOFORM G"/>
    <property type="match status" value="1"/>
</dbReference>
<dbReference type="InterPro" id="IPR011047">
    <property type="entry name" value="Quinoprotein_ADH-like_sf"/>
</dbReference>
<dbReference type="PANTHER" id="PTHR45589">
    <property type="entry name" value="WD REPEAT DOMAIN 62, ISOFORM G"/>
    <property type="match status" value="1"/>
</dbReference>
<protein>
    <submittedName>
        <fullName evidence="2">Uncharacterized protein</fullName>
    </submittedName>
</protein>
<keyword evidence="3" id="KW-1185">Reference proteome</keyword>
<proteinExistence type="predicted"/>
<feature type="region of interest" description="Disordered" evidence="1">
    <location>
        <begin position="946"/>
        <end position="1008"/>
    </location>
</feature>
<accession>A0A6A6F875</accession>
<feature type="compositionally biased region" description="Polar residues" evidence="1">
    <location>
        <begin position="790"/>
        <end position="801"/>
    </location>
</feature>
<dbReference type="InterPro" id="IPR001680">
    <property type="entry name" value="WD40_rpt"/>
</dbReference>
<evidence type="ECO:0000313" key="3">
    <source>
        <dbReference type="Proteomes" id="UP000799539"/>
    </source>
</evidence>
<feature type="compositionally biased region" description="Low complexity" evidence="1">
    <location>
        <begin position="802"/>
        <end position="813"/>
    </location>
</feature>
<feature type="compositionally biased region" description="Basic and acidic residues" evidence="1">
    <location>
        <begin position="986"/>
        <end position="995"/>
    </location>
</feature>